<dbReference type="GO" id="GO:0005525">
    <property type="term" value="F:GTP binding"/>
    <property type="evidence" value="ECO:0007669"/>
    <property type="project" value="InterPro"/>
</dbReference>
<organism evidence="3 4">
    <name type="scientific">Fonsecaea erecta</name>
    <dbReference type="NCBI Taxonomy" id="1367422"/>
    <lineage>
        <taxon>Eukaryota</taxon>
        <taxon>Fungi</taxon>
        <taxon>Dikarya</taxon>
        <taxon>Ascomycota</taxon>
        <taxon>Pezizomycotina</taxon>
        <taxon>Eurotiomycetes</taxon>
        <taxon>Chaetothyriomycetidae</taxon>
        <taxon>Chaetothyriales</taxon>
        <taxon>Herpotrichiellaceae</taxon>
        <taxon>Fonsecaea</taxon>
    </lineage>
</organism>
<dbReference type="InterPro" id="IPR006073">
    <property type="entry name" value="GTP-bd"/>
</dbReference>
<dbReference type="OrthoDB" id="4158913at2759"/>
<dbReference type="RefSeq" id="XP_018689819.1">
    <property type="nucleotide sequence ID" value="XM_018841138.1"/>
</dbReference>
<accession>A0A178Z9V5</accession>
<dbReference type="Gene3D" id="3.40.50.300">
    <property type="entry name" value="P-loop containing nucleotide triphosphate hydrolases"/>
    <property type="match status" value="1"/>
</dbReference>
<gene>
    <name evidence="3" type="ORF">AYL99_09631</name>
</gene>
<comment type="caution">
    <text evidence="3">The sequence shown here is derived from an EMBL/GenBank/DDBJ whole genome shotgun (WGS) entry which is preliminary data.</text>
</comment>
<dbReference type="InterPro" id="IPR027417">
    <property type="entry name" value="P-loop_NTPase"/>
</dbReference>
<feature type="region of interest" description="Disordered" evidence="1">
    <location>
        <begin position="311"/>
        <end position="360"/>
    </location>
</feature>
<evidence type="ECO:0000256" key="1">
    <source>
        <dbReference type="SAM" id="MobiDB-lite"/>
    </source>
</evidence>
<evidence type="ECO:0000313" key="3">
    <source>
        <dbReference type="EMBL" id="OAP56452.1"/>
    </source>
</evidence>
<feature type="compositionally biased region" description="Basic and acidic residues" evidence="1">
    <location>
        <begin position="336"/>
        <end position="345"/>
    </location>
</feature>
<sequence length="461" mass="50819">MSQKSKHSRARKICVCYLPHLFLVYLPTTSALTTKKLSSPDASYRFLPGFITGLAMASAPCNIVQQTQYCLDQIRASNEPARVFLLLGRTGVGKSSLFEDLTGTEGHSRNSSDPVTTTFQLDEALINGQRYFFMDTPGFDAGDELQAFREIGRGIEAIRHHAAIVGVLYVTRINYSRIEHLDRKLLEFLGSFCGDRYIPRITFVTTHWTLSQGPYPVEEDKFVKLRSLWADFLTKGAKLYQHGQRYSDQGEDTGTCLSWDSQRREIAEHARGVVSRCYGEVNPGKPKIVEELGANIPLYRTAAAMALGLTTESPSAPSNEPGEKHSTQNWVPGESSRPRAPRETGETAGPSHSPGTGQTESGISWYNVGLDLLGAVLKNAQINMSVGGGATSCGTGGYRWPRSSFRGTGWDPNSSIDQFKRQGKPSDLAFRRAVGRERGIFNVGTREGNDSLLRSVRENPL</sequence>
<dbReference type="EMBL" id="LVYI01000009">
    <property type="protein sequence ID" value="OAP56452.1"/>
    <property type="molecule type" value="Genomic_DNA"/>
</dbReference>
<evidence type="ECO:0000259" key="2">
    <source>
        <dbReference type="Pfam" id="PF01926"/>
    </source>
</evidence>
<dbReference type="GeneID" id="30013799"/>
<protein>
    <recommendedName>
        <fullName evidence="2">G domain-containing protein</fullName>
    </recommendedName>
</protein>
<evidence type="ECO:0000313" key="4">
    <source>
        <dbReference type="Proteomes" id="UP000078343"/>
    </source>
</evidence>
<proteinExistence type="predicted"/>
<name>A0A178Z9V5_9EURO</name>
<reference evidence="3 4" key="1">
    <citation type="submission" date="2016-04" db="EMBL/GenBank/DDBJ databases">
        <title>Draft genome of Fonsecaea erecta CBS 125763.</title>
        <authorList>
            <person name="Weiss V.A."/>
            <person name="Vicente V.A."/>
            <person name="Raittz R.T."/>
            <person name="Moreno L.F."/>
            <person name="De Souza E.M."/>
            <person name="Pedrosa F.O."/>
            <person name="Steffens M.B."/>
            <person name="Faoro H."/>
            <person name="Tadra-Sfeir M.Z."/>
            <person name="Najafzadeh M.J."/>
            <person name="Felipe M.S."/>
            <person name="Teixeira M."/>
            <person name="Sun J."/>
            <person name="Xi L."/>
            <person name="Gomes R."/>
            <person name="De Azevedo C.M."/>
            <person name="Salgado C.G."/>
            <person name="Da Silva M.B."/>
            <person name="Nascimento M.F."/>
            <person name="Queiroz-Telles F."/>
            <person name="Attili D.S."/>
            <person name="Gorbushina A."/>
        </authorList>
    </citation>
    <scope>NUCLEOTIDE SEQUENCE [LARGE SCALE GENOMIC DNA]</scope>
    <source>
        <strain evidence="3 4">CBS 125763</strain>
    </source>
</reference>
<dbReference type="AlphaFoldDB" id="A0A178Z9V5"/>
<dbReference type="Pfam" id="PF01926">
    <property type="entry name" value="MMR_HSR1"/>
    <property type="match status" value="1"/>
</dbReference>
<dbReference type="STRING" id="1367422.A0A178Z9V5"/>
<dbReference type="Proteomes" id="UP000078343">
    <property type="component" value="Unassembled WGS sequence"/>
</dbReference>
<keyword evidence="4" id="KW-1185">Reference proteome</keyword>
<dbReference type="SUPFAM" id="SSF52540">
    <property type="entry name" value="P-loop containing nucleoside triphosphate hydrolases"/>
    <property type="match status" value="1"/>
</dbReference>
<feature type="domain" description="G" evidence="2">
    <location>
        <begin position="85"/>
        <end position="189"/>
    </location>
</feature>